<evidence type="ECO:0000256" key="7">
    <source>
        <dbReference type="ARBA" id="ARBA00035179"/>
    </source>
</evidence>
<evidence type="ECO:0000256" key="1">
    <source>
        <dbReference type="ARBA" id="ARBA00004173"/>
    </source>
</evidence>
<comment type="subcellular location">
    <subcellularLocation>
        <location evidence="1">Mitochondrion</location>
    </subcellularLocation>
</comment>
<keyword evidence="4" id="KW-0496">Mitochondrion</keyword>
<evidence type="ECO:0000256" key="4">
    <source>
        <dbReference type="ARBA" id="ARBA00023128"/>
    </source>
</evidence>
<evidence type="ECO:0000313" key="8">
    <source>
        <dbReference type="EMBL" id="GFR66078.1"/>
    </source>
</evidence>
<evidence type="ECO:0000313" key="9">
    <source>
        <dbReference type="Proteomes" id="UP000762676"/>
    </source>
</evidence>
<dbReference type="GO" id="GO:0003735">
    <property type="term" value="F:structural constituent of ribosome"/>
    <property type="evidence" value="ECO:0007669"/>
    <property type="project" value="TreeGrafter"/>
</dbReference>
<accession>A0AAV4F031</accession>
<evidence type="ECO:0000256" key="5">
    <source>
        <dbReference type="ARBA" id="ARBA00023274"/>
    </source>
</evidence>
<dbReference type="Pfam" id="PF08561">
    <property type="entry name" value="Ribosomal_L37"/>
    <property type="match status" value="1"/>
</dbReference>
<name>A0AAV4F031_9GAST</name>
<sequence length="137" mass="15638">MAISLKQGLSFLHLQAYYQASRLICRSYAKKIGKVGGAAAQKARMEVETDPQKLLTHCCGANIFLEGTDPDLKADQEYPDWLWNLRTERGGQELSELDPDTMAYWRRLSHLTSQRNARVSKRLLKLRAIQYPDDSLP</sequence>
<dbReference type="InterPro" id="IPR013870">
    <property type="entry name" value="Ribosomal_mL54"/>
</dbReference>
<keyword evidence="9" id="KW-1185">Reference proteome</keyword>
<keyword evidence="2" id="KW-0809">Transit peptide</keyword>
<proteinExistence type="inferred from homology"/>
<evidence type="ECO:0000256" key="2">
    <source>
        <dbReference type="ARBA" id="ARBA00022946"/>
    </source>
</evidence>
<keyword evidence="3 8" id="KW-0689">Ribosomal protein</keyword>
<dbReference type="AlphaFoldDB" id="A0AAV4F031"/>
<reference evidence="8 9" key="1">
    <citation type="journal article" date="2021" name="Elife">
        <title>Chloroplast acquisition without the gene transfer in kleptoplastic sea slugs, Plakobranchus ocellatus.</title>
        <authorList>
            <person name="Maeda T."/>
            <person name="Takahashi S."/>
            <person name="Yoshida T."/>
            <person name="Shimamura S."/>
            <person name="Takaki Y."/>
            <person name="Nagai Y."/>
            <person name="Toyoda A."/>
            <person name="Suzuki Y."/>
            <person name="Arimoto A."/>
            <person name="Ishii H."/>
            <person name="Satoh N."/>
            <person name="Nishiyama T."/>
            <person name="Hasebe M."/>
            <person name="Maruyama T."/>
            <person name="Minagawa J."/>
            <person name="Obokata J."/>
            <person name="Shigenobu S."/>
        </authorList>
    </citation>
    <scope>NUCLEOTIDE SEQUENCE [LARGE SCALE GENOMIC DNA]</scope>
</reference>
<protein>
    <recommendedName>
        <fullName evidence="7">Large ribosomal subunit protein mL54</fullName>
    </recommendedName>
</protein>
<evidence type="ECO:0000256" key="6">
    <source>
        <dbReference type="ARBA" id="ARBA00033752"/>
    </source>
</evidence>
<organism evidence="8 9">
    <name type="scientific">Elysia marginata</name>
    <dbReference type="NCBI Taxonomy" id="1093978"/>
    <lineage>
        <taxon>Eukaryota</taxon>
        <taxon>Metazoa</taxon>
        <taxon>Spiralia</taxon>
        <taxon>Lophotrochozoa</taxon>
        <taxon>Mollusca</taxon>
        <taxon>Gastropoda</taxon>
        <taxon>Heterobranchia</taxon>
        <taxon>Euthyneura</taxon>
        <taxon>Panpulmonata</taxon>
        <taxon>Sacoglossa</taxon>
        <taxon>Placobranchoidea</taxon>
        <taxon>Plakobranchidae</taxon>
        <taxon>Elysia</taxon>
    </lineage>
</organism>
<dbReference type="PANTHER" id="PTHR28595:SF1">
    <property type="entry name" value="LARGE RIBOSOMAL SUBUNIT PROTEIN ML54"/>
    <property type="match status" value="1"/>
</dbReference>
<dbReference type="PANTHER" id="PTHR28595">
    <property type="entry name" value="39S RIBOSOMAL PROTEIN L54, MITOCHONDRIAL"/>
    <property type="match status" value="1"/>
</dbReference>
<dbReference type="Proteomes" id="UP000762676">
    <property type="component" value="Unassembled WGS sequence"/>
</dbReference>
<comment type="caution">
    <text evidence="8">The sequence shown here is derived from an EMBL/GenBank/DDBJ whole genome shotgun (WGS) entry which is preliminary data.</text>
</comment>
<keyword evidence="5" id="KW-0687">Ribonucleoprotein</keyword>
<gene>
    <name evidence="8" type="ORF">ElyMa_000218900</name>
</gene>
<dbReference type="GO" id="GO:0005762">
    <property type="term" value="C:mitochondrial large ribosomal subunit"/>
    <property type="evidence" value="ECO:0007669"/>
    <property type="project" value="TreeGrafter"/>
</dbReference>
<dbReference type="EMBL" id="BMAT01000426">
    <property type="protein sequence ID" value="GFR66078.1"/>
    <property type="molecule type" value="Genomic_DNA"/>
</dbReference>
<comment type="similarity">
    <text evidence="6">Belongs to the mitochondrion-specific ribosomal protein mL54 family.</text>
</comment>
<evidence type="ECO:0000256" key="3">
    <source>
        <dbReference type="ARBA" id="ARBA00022980"/>
    </source>
</evidence>